<name>A0A074TEL9_9RHOB</name>
<dbReference type="Proteomes" id="UP000027725">
    <property type="component" value="Unassembled WGS sequence"/>
</dbReference>
<dbReference type="AlphaFoldDB" id="A0A074TEL9"/>
<dbReference type="SUPFAM" id="SSF55486">
    <property type="entry name" value="Metalloproteases ('zincins'), catalytic domain"/>
    <property type="match status" value="1"/>
</dbReference>
<accession>A0A074TEL9</accession>
<evidence type="ECO:0000313" key="1">
    <source>
        <dbReference type="EMBL" id="KEP70196.1"/>
    </source>
</evidence>
<proteinExistence type="predicted"/>
<keyword evidence="2" id="KW-1185">Reference proteome</keyword>
<dbReference type="InterPro" id="IPR038555">
    <property type="entry name" value="Zincin_1_sf"/>
</dbReference>
<dbReference type="EMBL" id="JHEH01000007">
    <property type="protein sequence ID" value="KEP70196.1"/>
    <property type="molecule type" value="Genomic_DNA"/>
</dbReference>
<gene>
    <name evidence="1" type="ORF">DL1_18900</name>
</gene>
<comment type="caution">
    <text evidence="1">The sequence shown here is derived from an EMBL/GenBank/DDBJ whole genome shotgun (WGS) entry which is preliminary data.</text>
</comment>
<sequence length="137" mass="15005">MAQSDWAGVTAPDLDDFAALAEAARSALPAEFAAAARDVAIRVEDLAPDDLLRDLGMDDPFALTGLYEGVPLTAKSVMDPGGHADVIWLFRRAILDEWIARGDITLDALVSHVYVHELAHHLGWSDAQIAEIDRWWD</sequence>
<organism evidence="1 2">
    <name type="scientific">Thioclava dalianensis</name>
    <dbReference type="NCBI Taxonomy" id="1185766"/>
    <lineage>
        <taxon>Bacteria</taxon>
        <taxon>Pseudomonadati</taxon>
        <taxon>Pseudomonadota</taxon>
        <taxon>Alphaproteobacteria</taxon>
        <taxon>Rhodobacterales</taxon>
        <taxon>Paracoccaceae</taxon>
        <taxon>Thioclava</taxon>
    </lineage>
</organism>
<dbReference type="InterPro" id="IPR010428">
    <property type="entry name" value="Zincin_1"/>
</dbReference>
<dbReference type="eggNOG" id="COG3824">
    <property type="taxonomic scope" value="Bacteria"/>
</dbReference>
<dbReference type="OrthoDB" id="9806895at2"/>
<evidence type="ECO:0000313" key="2">
    <source>
        <dbReference type="Proteomes" id="UP000027725"/>
    </source>
</evidence>
<protein>
    <submittedName>
        <fullName evidence="1">Neutral zinc metallopeptidase</fullName>
    </submittedName>
</protein>
<dbReference type="Pfam" id="PF06262">
    <property type="entry name" value="Zincin_1"/>
    <property type="match status" value="1"/>
</dbReference>
<dbReference type="Gene3D" id="3.30.2010.20">
    <property type="match status" value="1"/>
</dbReference>
<dbReference type="RefSeq" id="WP_038064659.1">
    <property type="nucleotide sequence ID" value="NZ_FOVB01000001.1"/>
</dbReference>
<reference evidence="1 2" key="1">
    <citation type="submission" date="2014-03" db="EMBL/GenBank/DDBJ databases">
        <title>The draft genome sequence of Thioclava dalianensis DLFJ1-1.</title>
        <authorList>
            <person name="Lai Q."/>
            <person name="Shao Z."/>
        </authorList>
    </citation>
    <scope>NUCLEOTIDE SEQUENCE [LARGE SCALE GENOMIC DNA]</scope>
    <source>
        <strain evidence="1 2">DLFJ1-1</strain>
    </source>
</reference>
<dbReference type="CDD" id="cd12952">
    <property type="entry name" value="MMP_ACEL2062"/>
    <property type="match status" value="1"/>
</dbReference>
<dbReference type="STRING" id="1185766.SAMN05216224_101440"/>